<feature type="region of interest" description="Disordered" evidence="1">
    <location>
        <begin position="160"/>
        <end position="193"/>
    </location>
</feature>
<feature type="compositionally biased region" description="Low complexity" evidence="1">
    <location>
        <begin position="207"/>
        <end position="218"/>
    </location>
</feature>
<organism evidence="3 4">
    <name type="scientific">Steinernema carpocapsae</name>
    <name type="common">Entomopathogenic nematode</name>
    <dbReference type="NCBI Taxonomy" id="34508"/>
    <lineage>
        <taxon>Eukaryota</taxon>
        <taxon>Metazoa</taxon>
        <taxon>Ecdysozoa</taxon>
        <taxon>Nematoda</taxon>
        <taxon>Chromadorea</taxon>
        <taxon>Rhabditida</taxon>
        <taxon>Tylenchina</taxon>
        <taxon>Panagrolaimomorpha</taxon>
        <taxon>Strongyloidoidea</taxon>
        <taxon>Steinernematidae</taxon>
        <taxon>Steinernema</taxon>
    </lineage>
</organism>
<keyword evidence="4" id="KW-1185">Reference proteome</keyword>
<reference evidence="3 4" key="2">
    <citation type="journal article" date="2019" name="G3 (Bethesda)">
        <title>Hybrid Assembly of the Genome of the Entomopathogenic Nematode Steinernema carpocapsae Identifies the X-Chromosome.</title>
        <authorList>
            <person name="Serra L."/>
            <person name="Macchietto M."/>
            <person name="Macias-Munoz A."/>
            <person name="McGill C.J."/>
            <person name="Rodriguez I.M."/>
            <person name="Rodriguez B."/>
            <person name="Murad R."/>
            <person name="Mortazavi A."/>
        </authorList>
    </citation>
    <scope>NUCLEOTIDE SEQUENCE [LARGE SCALE GENOMIC DNA]</scope>
    <source>
        <strain evidence="3 4">ALL</strain>
    </source>
</reference>
<evidence type="ECO:0000313" key="4">
    <source>
        <dbReference type="Proteomes" id="UP000298663"/>
    </source>
</evidence>
<accession>A0A4U5M8U2</accession>
<feature type="compositionally biased region" description="Low complexity" evidence="1">
    <location>
        <begin position="174"/>
        <end position="184"/>
    </location>
</feature>
<keyword evidence="2" id="KW-0472">Membrane</keyword>
<comment type="caution">
    <text evidence="3">The sequence shown here is derived from an EMBL/GenBank/DDBJ whole genome shotgun (WGS) entry which is preliminary data.</text>
</comment>
<keyword evidence="2" id="KW-1133">Transmembrane helix</keyword>
<sequence length="503" mass="54321">MGFLDYGYRVFARWWMRCGPPPKASLVSLPNVVERLAFSHTMHDSEEDQILLIVTVAAALLIGTVIYYCFHRSKIVEAPTESSSDSNSLQPQNRSTSVRTSKKEANVFLDPTLQSKKVKQPSTKDEGLPKRSSRKKKKTVRMNQPVPVVFLMTTRNLDGLTHPQMRAQDPAVSTTPTRTTTTTPNKTSEDEPPIVTSCNHQLDPEITQNSSTQVSVQSEASCESDQDQKDGHLIPPLAPFLAHLASPAKVKPTASATGTIKTGLSELMKNTHLKKSDSDLSLYLRDTIQLSAENTQNSDSTLVSVISGDTCESEKVQKASHLIPVLTPSMTPPAPSDEVKPTASASDAIKTGLSELTEQLMNSLNEPIVTSCNHQLNSDITKNSSTQVFVQSGASSESDQGHKDLIPVVTPSLAPPAEVKPTASATDAVKTGFSELTENTLLKKSDSDLSLYLTDTSQLSAESTQNSDSTQVSVISGASCDSEKGLKDDRLAEGKKPTSEPTQ</sequence>
<feature type="transmembrane region" description="Helical" evidence="2">
    <location>
        <begin position="50"/>
        <end position="70"/>
    </location>
</feature>
<protein>
    <submittedName>
        <fullName evidence="3">Uncharacterized protein</fullName>
    </submittedName>
</protein>
<dbReference type="AlphaFoldDB" id="A0A4U5M8U2"/>
<feature type="compositionally biased region" description="Basic residues" evidence="1">
    <location>
        <begin position="131"/>
        <end position="140"/>
    </location>
</feature>
<feature type="compositionally biased region" description="Polar residues" evidence="1">
    <location>
        <begin position="80"/>
        <end position="99"/>
    </location>
</feature>
<evidence type="ECO:0000313" key="3">
    <source>
        <dbReference type="EMBL" id="TKR65063.1"/>
    </source>
</evidence>
<feature type="compositionally biased region" description="Polar residues" evidence="1">
    <location>
        <begin position="461"/>
        <end position="476"/>
    </location>
</feature>
<feature type="region of interest" description="Disordered" evidence="1">
    <location>
        <begin position="80"/>
        <end position="147"/>
    </location>
</feature>
<name>A0A4U5M8U2_STECR</name>
<feature type="compositionally biased region" description="Basic and acidic residues" evidence="1">
    <location>
        <begin position="481"/>
        <end position="503"/>
    </location>
</feature>
<feature type="region of interest" description="Disordered" evidence="1">
    <location>
        <begin position="458"/>
        <end position="503"/>
    </location>
</feature>
<keyword evidence="2" id="KW-0812">Transmembrane</keyword>
<evidence type="ECO:0000256" key="2">
    <source>
        <dbReference type="SAM" id="Phobius"/>
    </source>
</evidence>
<dbReference type="EMBL" id="AZBU02000009">
    <property type="protein sequence ID" value="TKR65063.1"/>
    <property type="molecule type" value="Genomic_DNA"/>
</dbReference>
<dbReference type="Proteomes" id="UP000298663">
    <property type="component" value="Unassembled WGS sequence"/>
</dbReference>
<proteinExistence type="predicted"/>
<feature type="region of interest" description="Disordered" evidence="1">
    <location>
        <begin position="207"/>
        <end position="234"/>
    </location>
</feature>
<evidence type="ECO:0000256" key="1">
    <source>
        <dbReference type="SAM" id="MobiDB-lite"/>
    </source>
</evidence>
<reference evidence="3 4" key="1">
    <citation type="journal article" date="2015" name="Genome Biol.">
        <title>Comparative genomics of Steinernema reveals deeply conserved gene regulatory networks.</title>
        <authorList>
            <person name="Dillman A.R."/>
            <person name="Macchietto M."/>
            <person name="Porter C.F."/>
            <person name="Rogers A."/>
            <person name="Williams B."/>
            <person name="Antoshechkin I."/>
            <person name="Lee M.M."/>
            <person name="Goodwin Z."/>
            <person name="Lu X."/>
            <person name="Lewis E.E."/>
            <person name="Goodrich-Blair H."/>
            <person name="Stock S.P."/>
            <person name="Adams B.J."/>
            <person name="Sternberg P.W."/>
            <person name="Mortazavi A."/>
        </authorList>
    </citation>
    <scope>NUCLEOTIDE SEQUENCE [LARGE SCALE GENOMIC DNA]</scope>
    <source>
        <strain evidence="3 4">ALL</strain>
    </source>
</reference>
<gene>
    <name evidence="3" type="ORF">L596_025524</name>
</gene>